<keyword evidence="2" id="KW-1133">Transmembrane helix</keyword>
<comment type="caution">
    <text evidence="3">The sequence shown here is derived from an EMBL/GenBank/DDBJ whole genome shotgun (WGS) entry which is preliminary data.</text>
</comment>
<protein>
    <recommendedName>
        <fullName evidence="5">Phospholipid/glycerol acyltransferase domain-containing protein</fullName>
    </recommendedName>
</protein>
<dbReference type="EMBL" id="JAFIRN010000009">
    <property type="protein sequence ID" value="KAG5841597.1"/>
    <property type="molecule type" value="Genomic_DNA"/>
</dbReference>
<feature type="transmembrane region" description="Helical" evidence="2">
    <location>
        <begin position="40"/>
        <end position="69"/>
    </location>
</feature>
<keyword evidence="2" id="KW-0812">Transmembrane</keyword>
<keyword evidence="2" id="KW-0472">Membrane</keyword>
<evidence type="ECO:0000256" key="2">
    <source>
        <dbReference type="SAM" id="Phobius"/>
    </source>
</evidence>
<dbReference type="AlphaFoldDB" id="A0A9D3M4P4"/>
<feature type="compositionally biased region" description="Basic residues" evidence="1">
    <location>
        <begin position="215"/>
        <end position="227"/>
    </location>
</feature>
<evidence type="ECO:0000313" key="4">
    <source>
        <dbReference type="Proteomes" id="UP001044222"/>
    </source>
</evidence>
<proteinExistence type="predicted"/>
<accession>A0A9D3M4P4</accession>
<feature type="region of interest" description="Disordered" evidence="1">
    <location>
        <begin position="203"/>
        <end position="227"/>
    </location>
</feature>
<dbReference type="GO" id="GO:0016020">
    <property type="term" value="C:membrane"/>
    <property type="evidence" value="ECO:0007669"/>
    <property type="project" value="TreeGrafter"/>
</dbReference>
<gene>
    <name evidence="3" type="ORF">ANANG_G00168300</name>
</gene>
<evidence type="ECO:0000313" key="3">
    <source>
        <dbReference type="EMBL" id="KAG5841597.1"/>
    </source>
</evidence>
<dbReference type="PANTHER" id="PTHR22753:SF14">
    <property type="entry name" value="MONOACYLGLYCEROL_DIACYLGLYCEROL O-ACYLTRANSFERASE"/>
    <property type="match status" value="1"/>
</dbReference>
<sequence length="227" mass="26056">MSDGLDSRVTELGSAGFLSCLLEEWVGLENLEGYLSYLDYLVWVFTPLAVVFILPLFIVLFLYLSILFLHVYKHKNELREAYSYNLWDGARKTLATLWDGHGSIWHGYEIHGLEKIPDKGPALIVYYHGAIPIDYYYFLAKVVLHKGRMCHSVADHFLFKVPAHHSNVHSECQRRIQIAREFEAVPLGVRALPAARGSRVRRLPRQVPHLPGRPHPVRPQRHGRRAG</sequence>
<dbReference type="Proteomes" id="UP001044222">
    <property type="component" value="Chromosome 9"/>
</dbReference>
<dbReference type="PANTHER" id="PTHR22753">
    <property type="entry name" value="TRANSMEMBRANE PROTEIN 68"/>
    <property type="match status" value="1"/>
</dbReference>
<evidence type="ECO:0008006" key="5">
    <source>
        <dbReference type="Google" id="ProtNLM"/>
    </source>
</evidence>
<organism evidence="3 4">
    <name type="scientific">Anguilla anguilla</name>
    <name type="common">European freshwater eel</name>
    <name type="synonym">Muraena anguilla</name>
    <dbReference type="NCBI Taxonomy" id="7936"/>
    <lineage>
        <taxon>Eukaryota</taxon>
        <taxon>Metazoa</taxon>
        <taxon>Chordata</taxon>
        <taxon>Craniata</taxon>
        <taxon>Vertebrata</taxon>
        <taxon>Euteleostomi</taxon>
        <taxon>Actinopterygii</taxon>
        <taxon>Neopterygii</taxon>
        <taxon>Teleostei</taxon>
        <taxon>Anguilliformes</taxon>
        <taxon>Anguillidae</taxon>
        <taxon>Anguilla</taxon>
    </lineage>
</organism>
<evidence type="ECO:0000256" key="1">
    <source>
        <dbReference type="SAM" id="MobiDB-lite"/>
    </source>
</evidence>
<keyword evidence="4" id="KW-1185">Reference proteome</keyword>
<reference evidence="3" key="1">
    <citation type="submission" date="2021-01" db="EMBL/GenBank/DDBJ databases">
        <title>A chromosome-scale assembly of European eel, Anguilla anguilla.</title>
        <authorList>
            <person name="Henkel C."/>
            <person name="Jong-Raadsen S.A."/>
            <person name="Dufour S."/>
            <person name="Weltzien F.-A."/>
            <person name="Palstra A.P."/>
            <person name="Pelster B."/>
            <person name="Spaink H.P."/>
            <person name="Van Den Thillart G.E."/>
            <person name="Jansen H."/>
            <person name="Zahm M."/>
            <person name="Klopp C."/>
            <person name="Cedric C."/>
            <person name="Louis A."/>
            <person name="Berthelot C."/>
            <person name="Parey E."/>
            <person name="Roest Crollius H."/>
            <person name="Montfort J."/>
            <person name="Robinson-Rechavi M."/>
            <person name="Bucao C."/>
            <person name="Bouchez O."/>
            <person name="Gislard M."/>
            <person name="Lluch J."/>
            <person name="Milhes M."/>
            <person name="Lampietro C."/>
            <person name="Lopez Roques C."/>
            <person name="Donnadieu C."/>
            <person name="Braasch I."/>
            <person name="Desvignes T."/>
            <person name="Postlethwait J."/>
            <person name="Bobe J."/>
            <person name="Guiguen Y."/>
            <person name="Dirks R."/>
        </authorList>
    </citation>
    <scope>NUCLEOTIDE SEQUENCE</scope>
    <source>
        <strain evidence="3">Tag_6206</strain>
        <tissue evidence="3">Liver</tissue>
    </source>
</reference>
<name>A0A9D3M4P4_ANGAN</name>